<dbReference type="GO" id="GO:0003723">
    <property type="term" value="F:RNA binding"/>
    <property type="evidence" value="ECO:0007669"/>
    <property type="project" value="UniProtKB-KW"/>
</dbReference>
<dbReference type="RefSeq" id="WP_161389785.1">
    <property type="nucleotide sequence ID" value="NZ_JBHSCP010000001.1"/>
</dbReference>
<dbReference type="Proteomes" id="UP000469430">
    <property type="component" value="Unassembled WGS sequence"/>
</dbReference>
<evidence type="ECO:0000256" key="1">
    <source>
        <dbReference type="ARBA" id="ARBA00010876"/>
    </source>
</evidence>
<protein>
    <submittedName>
        <fullName evidence="6">RNA pseudouridine synthase</fullName>
    </submittedName>
</protein>
<accession>A0A6I4TS32</accession>
<evidence type="ECO:0000256" key="3">
    <source>
        <dbReference type="PROSITE-ProRule" id="PRU00182"/>
    </source>
</evidence>
<keyword evidence="7" id="KW-1185">Reference proteome</keyword>
<dbReference type="CDD" id="cd02869">
    <property type="entry name" value="PseudoU_synth_RluA_like"/>
    <property type="match status" value="1"/>
</dbReference>
<dbReference type="PROSITE" id="PS50889">
    <property type="entry name" value="S4"/>
    <property type="match status" value="1"/>
</dbReference>
<feature type="compositionally biased region" description="Basic residues" evidence="4">
    <location>
        <begin position="337"/>
        <end position="349"/>
    </location>
</feature>
<dbReference type="OrthoDB" id="9807829at2"/>
<name>A0A6I4TS32_9SPHN</name>
<feature type="domain" description="Pseudouridine synthase RsuA/RluA-like" evidence="5">
    <location>
        <begin position="103"/>
        <end position="252"/>
    </location>
</feature>
<proteinExistence type="inferred from homology"/>
<comment type="similarity">
    <text evidence="1">Belongs to the pseudouridine synthase RluA family.</text>
</comment>
<evidence type="ECO:0000313" key="7">
    <source>
        <dbReference type="Proteomes" id="UP000469430"/>
    </source>
</evidence>
<feature type="compositionally biased region" description="Basic and acidic residues" evidence="4">
    <location>
        <begin position="350"/>
        <end position="369"/>
    </location>
</feature>
<dbReference type="GO" id="GO:0009982">
    <property type="term" value="F:pseudouridine synthase activity"/>
    <property type="evidence" value="ECO:0007669"/>
    <property type="project" value="InterPro"/>
</dbReference>
<evidence type="ECO:0000313" key="6">
    <source>
        <dbReference type="EMBL" id="MXO98119.1"/>
    </source>
</evidence>
<dbReference type="PROSITE" id="PS01129">
    <property type="entry name" value="PSI_RLU"/>
    <property type="match status" value="1"/>
</dbReference>
<comment type="caution">
    <text evidence="6">The sequence shown here is derived from an EMBL/GenBank/DDBJ whole genome shotgun (WGS) entry which is preliminary data.</text>
</comment>
<dbReference type="Pfam" id="PF00849">
    <property type="entry name" value="PseudoU_synth_2"/>
    <property type="match status" value="1"/>
</dbReference>
<dbReference type="InterPro" id="IPR050188">
    <property type="entry name" value="RluA_PseudoU_synthase"/>
</dbReference>
<dbReference type="InterPro" id="IPR036986">
    <property type="entry name" value="S4_RNA-bd_sf"/>
</dbReference>
<dbReference type="InterPro" id="IPR006145">
    <property type="entry name" value="PsdUridine_synth_RsuA/RluA"/>
</dbReference>
<gene>
    <name evidence="6" type="ORF">GRI97_03850</name>
</gene>
<evidence type="ECO:0000259" key="5">
    <source>
        <dbReference type="Pfam" id="PF00849"/>
    </source>
</evidence>
<organism evidence="6 7">
    <name type="scientific">Croceibacterium xixiisoli</name>
    <dbReference type="NCBI Taxonomy" id="1476466"/>
    <lineage>
        <taxon>Bacteria</taxon>
        <taxon>Pseudomonadati</taxon>
        <taxon>Pseudomonadota</taxon>
        <taxon>Alphaproteobacteria</taxon>
        <taxon>Sphingomonadales</taxon>
        <taxon>Erythrobacteraceae</taxon>
        <taxon>Croceibacterium</taxon>
    </lineage>
</organism>
<dbReference type="GO" id="GO:0000455">
    <property type="term" value="P:enzyme-directed rRNA pseudouridine synthesis"/>
    <property type="evidence" value="ECO:0007669"/>
    <property type="project" value="TreeGrafter"/>
</dbReference>
<feature type="region of interest" description="Disordered" evidence="4">
    <location>
        <begin position="316"/>
        <end position="386"/>
    </location>
</feature>
<dbReference type="SUPFAM" id="SSF55120">
    <property type="entry name" value="Pseudouridine synthase"/>
    <property type="match status" value="1"/>
</dbReference>
<dbReference type="PANTHER" id="PTHR21600:SF44">
    <property type="entry name" value="RIBOSOMAL LARGE SUBUNIT PSEUDOURIDINE SYNTHASE D"/>
    <property type="match status" value="1"/>
</dbReference>
<reference evidence="6 7" key="1">
    <citation type="submission" date="2019-12" db="EMBL/GenBank/DDBJ databases">
        <title>Genomic-based taxomic classification of the family Erythrobacteraceae.</title>
        <authorList>
            <person name="Xu L."/>
        </authorList>
    </citation>
    <scope>NUCLEOTIDE SEQUENCE [LARGE SCALE GENOMIC DNA]</scope>
    <source>
        <strain evidence="6 7">S36</strain>
    </source>
</reference>
<evidence type="ECO:0000256" key="2">
    <source>
        <dbReference type="ARBA" id="ARBA00023235"/>
    </source>
</evidence>
<dbReference type="GO" id="GO:0140098">
    <property type="term" value="F:catalytic activity, acting on RNA"/>
    <property type="evidence" value="ECO:0007669"/>
    <property type="project" value="UniProtKB-ARBA"/>
</dbReference>
<dbReference type="AlphaFoldDB" id="A0A6I4TS32"/>
<dbReference type="PANTHER" id="PTHR21600">
    <property type="entry name" value="MITOCHONDRIAL RNA PSEUDOURIDINE SYNTHASE"/>
    <property type="match status" value="1"/>
</dbReference>
<dbReference type="InterPro" id="IPR006224">
    <property type="entry name" value="PsdUridine_synth_RluA-like_CS"/>
</dbReference>
<sequence>MNDSVRQFTVGADDDGARLDRWFKRHLPQIGFATISRWARTGQLRVDGKRARPEDRLTAGQVLRVPPGGQIETRPAVRKLRPLTDEQRELADAMVIGRSKAALVLNKPPGLATQGGTGTTSHVDGLLDAYVEGDEPRPRLVHRLDKDTSGVLLIARTPGSAAFFSKRFSGRSAKKVYWALVVGVPDIANGIVEAPLSKQPGSGGEKMHVDEENGQPAKTRYRVVERAGNSTAWVELQPLTGRTHQLRVHMAAIGHPIVGDGKYGGQAAFLTGSISRKMHLHARRLIIDTPDGGKIDVTAELPEHFATSMQQLGFDESASDASPDAPTPEPTKETRKAAAKAHAKQYRKERRGERRSRSGEGGGRGEGRSGGRSGAGGKPTRRPTGR</sequence>
<keyword evidence="3" id="KW-0694">RNA-binding</keyword>
<dbReference type="Gene3D" id="3.10.290.10">
    <property type="entry name" value="RNA-binding S4 domain"/>
    <property type="match status" value="1"/>
</dbReference>
<dbReference type="EMBL" id="WTYJ01000001">
    <property type="protein sequence ID" value="MXO98119.1"/>
    <property type="molecule type" value="Genomic_DNA"/>
</dbReference>
<evidence type="ECO:0000256" key="4">
    <source>
        <dbReference type="SAM" id="MobiDB-lite"/>
    </source>
</evidence>
<dbReference type="Gene3D" id="3.30.2350.10">
    <property type="entry name" value="Pseudouridine synthase"/>
    <property type="match status" value="1"/>
</dbReference>
<dbReference type="InterPro" id="IPR020103">
    <property type="entry name" value="PsdUridine_synth_cat_dom_sf"/>
</dbReference>
<keyword evidence="2" id="KW-0413">Isomerase</keyword>